<dbReference type="GO" id="GO:0005789">
    <property type="term" value="C:endoplasmic reticulum membrane"/>
    <property type="evidence" value="ECO:0007669"/>
    <property type="project" value="TreeGrafter"/>
</dbReference>
<dbReference type="PROSITE" id="PS50850">
    <property type="entry name" value="MFS"/>
    <property type="match status" value="1"/>
</dbReference>
<evidence type="ECO:0000256" key="4">
    <source>
        <dbReference type="ARBA" id="ARBA00023136"/>
    </source>
</evidence>
<dbReference type="InterPro" id="IPR051337">
    <property type="entry name" value="OPA_Antiporter"/>
</dbReference>
<comment type="subcellular location">
    <subcellularLocation>
        <location evidence="1">Endomembrane system</location>
        <topology evidence="1">Multi-pass membrane protein</topology>
    </subcellularLocation>
</comment>
<keyword evidence="3 5" id="KW-1133">Transmembrane helix</keyword>
<dbReference type="Proteomes" id="UP000887575">
    <property type="component" value="Unassembled WGS sequence"/>
</dbReference>
<dbReference type="SUPFAM" id="SSF103473">
    <property type="entry name" value="MFS general substrate transporter"/>
    <property type="match status" value="1"/>
</dbReference>
<keyword evidence="2 5" id="KW-0812">Transmembrane</keyword>
<feature type="transmembrane region" description="Helical" evidence="5">
    <location>
        <begin position="139"/>
        <end position="157"/>
    </location>
</feature>
<dbReference type="Pfam" id="PF07690">
    <property type="entry name" value="MFS_1"/>
    <property type="match status" value="1"/>
</dbReference>
<dbReference type="PANTHER" id="PTHR43826:SF3">
    <property type="entry name" value="GLUCOSE-6-PHOSPHATE EXCHANGER SLC37A4"/>
    <property type="match status" value="1"/>
</dbReference>
<keyword evidence="4 5" id="KW-0472">Membrane</keyword>
<dbReference type="PANTHER" id="PTHR43826">
    <property type="entry name" value="GLUCOSE-6-PHOSPHATE EXCHANGER SLC37A4"/>
    <property type="match status" value="1"/>
</dbReference>
<evidence type="ECO:0000313" key="8">
    <source>
        <dbReference type="WBParaSite" id="MBELARI_LOCUS6480"/>
    </source>
</evidence>
<evidence type="ECO:0000256" key="3">
    <source>
        <dbReference type="ARBA" id="ARBA00022989"/>
    </source>
</evidence>
<dbReference type="WBParaSite" id="MBELARI_LOCUS6480">
    <property type="protein sequence ID" value="MBELARI_LOCUS6480"/>
    <property type="gene ID" value="MBELARI_LOCUS6480"/>
</dbReference>
<reference evidence="8" key="1">
    <citation type="submission" date="2024-02" db="UniProtKB">
        <authorList>
            <consortium name="WormBaseParasite"/>
        </authorList>
    </citation>
    <scope>IDENTIFICATION</scope>
</reference>
<organism evidence="7 8">
    <name type="scientific">Mesorhabditis belari</name>
    <dbReference type="NCBI Taxonomy" id="2138241"/>
    <lineage>
        <taxon>Eukaryota</taxon>
        <taxon>Metazoa</taxon>
        <taxon>Ecdysozoa</taxon>
        <taxon>Nematoda</taxon>
        <taxon>Chromadorea</taxon>
        <taxon>Rhabditida</taxon>
        <taxon>Rhabditina</taxon>
        <taxon>Rhabditomorpha</taxon>
        <taxon>Rhabditoidea</taxon>
        <taxon>Rhabditidae</taxon>
        <taxon>Mesorhabditinae</taxon>
        <taxon>Mesorhabditis</taxon>
    </lineage>
</organism>
<sequence>MMIHLSSFIFRIGLIKRILCKYTEGILVSAQAFCFTISKVVFASLSDHIPFAKLIFLGMIGVGLATVSASMSTSFYELLVTVIINGCVQGAGWTPSTLLIKKWSPEIDFGSWYSLFGASNTISGMVLPYAAFLPWRIACWYAGASTLLWLLISFKFLREDFNSMENVNKDEEEVKLETGLKDVLTSTAVLHVAFAYAYPLSMRTVCETWFPVDLIERGISPSGFQFFNEAGGLTGVLVSGMIVDFISRRVGVETSIRNCAGISTIFMMIIITLSIYTVSAAPSVFGFLCGFSYQACINCWGLCISRIAPLNVQGSASALISLVANIGSVLAGAPLSWLQGEEGIASLGLLFFGLTVLASFLYTLKLPIQMEATRKEKAE</sequence>
<keyword evidence="7" id="KW-1185">Reference proteome</keyword>
<dbReference type="InterPro" id="IPR020846">
    <property type="entry name" value="MFS_dom"/>
</dbReference>
<evidence type="ECO:0000313" key="7">
    <source>
        <dbReference type="Proteomes" id="UP000887575"/>
    </source>
</evidence>
<evidence type="ECO:0000256" key="5">
    <source>
        <dbReference type="SAM" id="Phobius"/>
    </source>
</evidence>
<dbReference type="AlphaFoldDB" id="A0AAF3FI30"/>
<protein>
    <submittedName>
        <fullName evidence="8">Major facilitator superfamily (MFS) profile domain-containing protein</fullName>
    </submittedName>
</protein>
<feature type="transmembrane region" description="Helical" evidence="5">
    <location>
        <begin position="259"/>
        <end position="278"/>
    </location>
</feature>
<proteinExistence type="predicted"/>
<evidence type="ECO:0000259" key="6">
    <source>
        <dbReference type="PROSITE" id="PS50850"/>
    </source>
</evidence>
<feature type="domain" description="Major facilitator superfamily (MFS) profile" evidence="6">
    <location>
        <begin position="1"/>
        <end position="371"/>
    </location>
</feature>
<evidence type="ECO:0000256" key="2">
    <source>
        <dbReference type="ARBA" id="ARBA00022692"/>
    </source>
</evidence>
<dbReference type="GO" id="GO:0061513">
    <property type="term" value="F:glucose 6-phosphate:phosphate antiporter activity"/>
    <property type="evidence" value="ECO:0007669"/>
    <property type="project" value="TreeGrafter"/>
</dbReference>
<feature type="transmembrane region" description="Helical" evidence="5">
    <location>
        <begin position="316"/>
        <end position="338"/>
    </location>
</feature>
<accession>A0AAF3FI30</accession>
<evidence type="ECO:0000256" key="1">
    <source>
        <dbReference type="ARBA" id="ARBA00004127"/>
    </source>
</evidence>
<dbReference type="InterPro" id="IPR036259">
    <property type="entry name" value="MFS_trans_sf"/>
</dbReference>
<feature type="transmembrane region" description="Helical" evidence="5">
    <location>
        <begin position="74"/>
        <end position="92"/>
    </location>
</feature>
<name>A0AAF3FI30_9BILA</name>
<feature type="transmembrane region" description="Helical" evidence="5">
    <location>
        <begin position="344"/>
        <end position="364"/>
    </location>
</feature>
<dbReference type="InterPro" id="IPR011701">
    <property type="entry name" value="MFS"/>
</dbReference>
<feature type="transmembrane region" description="Helical" evidence="5">
    <location>
        <begin position="284"/>
        <end position="304"/>
    </location>
</feature>
<dbReference type="GO" id="GO:0035435">
    <property type="term" value="P:phosphate ion transmembrane transport"/>
    <property type="evidence" value="ECO:0007669"/>
    <property type="project" value="TreeGrafter"/>
</dbReference>
<feature type="transmembrane region" description="Helical" evidence="5">
    <location>
        <begin position="48"/>
        <end position="67"/>
    </location>
</feature>
<dbReference type="Gene3D" id="1.20.1250.20">
    <property type="entry name" value="MFS general substrate transporter like domains"/>
    <property type="match status" value="2"/>
</dbReference>